<feature type="compositionally biased region" description="Basic and acidic residues" evidence="1">
    <location>
        <begin position="1558"/>
        <end position="1572"/>
    </location>
</feature>
<reference evidence="2" key="2">
    <citation type="submission" date="2022-10" db="EMBL/GenBank/DDBJ databases">
        <authorList>
            <consortium name="ENA_rothamsted_submissions"/>
            <consortium name="culmorum"/>
            <person name="King R."/>
        </authorList>
    </citation>
    <scope>NUCLEOTIDE SEQUENCE</scope>
</reference>
<organism evidence="2 3">
    <name type="scientific">Chironomus riparius</name>
    <dbReference type="NCBI Taxonomy" id="315576"/>
    <lineage>
        <taxon>Eukaryota</taxon>
        <taxon>Metazoa</taxon>
        <taxon>Ecdysozoa</taxon>
        <taxon>Arthropoda</taxon>
        <taxon>Hexapoda</taxon>
        <taxon>Insecta</taxon>
        <taxon>Pterygota</taxon>
        <taxon>Neoptera</taxon>
        <taxon>Endopterygota</taxon>
        <taxon>Diptera</taxon>
        <taxon>Nematocera</taxon>
        <taxon>Chironomoidea</taxon>
        <taxon>Chironomidae</taxon>
        <taxon>Chironominae</taxon>
        <taxon>Chironomus</taxon>
    </lineage>
</organism>
<feature type="compositionally biased region" description="Basic and acidic residues" evidence="1">
    <location>
        <begin position="1584"/>
        <end position="1597"/>
    </location>
</feature>
<accession>A0A9P0NBP6</accession>
<feature type="compositionally biased region" description="Low complexity" evidence="1">
    <location>
        <begin position="1485"/>
        <end position="1502"/>
    </location>
</feature>
<keyword evidence="3" id="KW-1185">Reference proteome</keyword>
<feature type="region of interest" description="Disordered" evidence="1">
    <location>
        <begin position="671"/>
        <end position="706"/>
    </location>
</feature>
<feature type="compositionally biased region" description="Polar residues" evidence="1">
    <location>
        <begin position="1530"/>
        <end position="1545"/>
    </location>
</feature>
<feature type="compositionally biased region" description="Polar residues" evidence="1">
    <location>
        <begin position="784"/>
        <end position="807"/>
    </location>
</feature>
<dbReference type="EMBL" id="OU895877">
    <property type="protein sequence ID" value="CAH1710399.1"/>
    <property type="molecule type" value="Genomic_DNA"/>
</dbReference>
<feature type="compositionally biased region" description="Low complexity" evidence="1">
    <location>
        <begin position="984"/>
        <end position="996"/>
    </location>
</feature>
<dbReference type="Proteomes" id="UP001153620">
    <property type="component" value="Chromosome 1"/>
</dbReference>
<feature type="compositionally biased region" description="Low complexity" evidence="1">
    <location>
        <begin position="772"/>
        <end position="783"/>
    </location>
</feature>
<feature type="region of interest" description="Disordered" evidence="1">
    <location>
        <begin position="435"/>
        <end position="475"/>
    </location>
</feature>
<name>A0A9P0NBP6_9DIPT</name>
<feature type="compositionally biased region" description="Low complexity" evidence="1">
    <location>
        <begin position="1407"/>
        <end position="1416"/>
    </location>
</feature>
<feature type="compositionally biased region" description="Polar residues" evidence="1">
    <location>
        <begin position="461"/>
        <end position="475"/>
    </location>
</feature>
<dbReference type="OrthoDB" id="7791192at2759"/>
<gene>
    <name evidence="2" type="ORF">CHIRRI_LOCUS1612</name>
</gene>
<feature type="region of interest" description="Disordered" evidence="1">
    <location>
        <begin position="975"/>
        <end position="999"/>
    </location>
</feature>
<reference evidence="2" key="1">
    <citation type="submission" date="2022-01" db="EMBL/GenBank/DDBJ databases">
        <authorList>
            <person name="King R."/>
        </authorList>
    </citation>
    <scope>NUCLEOTIDE SEQUENCE</scope>
</reference>
<protein>
    <submittedName>
        <fullName evidence="2">Uncharacterized protein</fullName>
    </submittedName>
</protein>
<feature type="region of interest" description="Disordered" evidence="1">
    <location>
        <begin position="768"/>
        <end position="859"/>
    </location>
</feature>
<feature type="compositionally biased region" description="Polar residues" evidence="1">
    <location>
        <begin position="1451"/>
        <end position="1468"/>
    </location>
</feature>
<evidence type="ECO:0000256" key="1">
    <source>
        <dbReference type="SAM" id="MobiDB-lite"/>
    </source>
</evidence>
<feature type="compositionally biased region" description="Low complexity" evidence="1">
    <location>
        <begin position="808"/>
        <end position="829"/>
    </location>
</feature>
<feature type="compositionally biased region" description="Low complexity" evidence="1">
    <location>
        <begin position="1613"/>
        <end position="1634"/>
    </location>
</feature>
<feature type="compositionally biased region" description="Basic and acidic residues" evidence="1">
    <location>
        <begin position="842"/>
        <end position="859"/>
    </location>
</feature>
<feature type="compositionally biased region" description="Polar residues" evidence="1">
    <location>
        <begin position="1598"/>
        <end position="1612"/>
    </location>
</feature>
<sequence length="1634" mass="181896">MEVVALSGNSNNAPFKREVHEWQHIDAKTGALLSGRAEANRYVNGNMNTYGKSLLQSFETSDGTKHKQHKQMDILQTITPTGGALQVVRAQIQTSHSSSRRAITSTTYSHYTNGTSTAAVASDVNSSMSSDLLSINPRPLQQHSPTSSRMKALLSSSSYFNSSPTATNDGNSSNNRKTDLFHHINNKNNNINNDLNNGVGSVEAEFSRQQQMNEMLYGSKESNSFLRGKSASIEDLANIDDDDDVKPYDWKRVSKIRRSLQFPKTSETSRGRVNFIRSSRPADLPENSVNVWKIRQNIENSENMRRLSNASKTSTSSINSNGFVALDTILKTETSPMDSLNSNQSKEESKTDCLTAESLQEIRKRLKKLSVDESSPSPKFNEEFLLTEHENTNLNNQKLSLEQNCKSLELRKNKERDISAEDWLNRRKSYGFEKMYQPNESSSSLGGIESSTDSGLGRSSDLPSNWSPTIDSPQRTIITFGDKTKPAATTSISLFSNPAHHHNHHHHVKASETSISDKPIPMRRKASLERKEEIKRHSIAIDEKVDEHYQHRNSSDRKISLVNLNGPYNDKLTSTALVNDGRHKKVEFCKTEIHFAAESGRVNIVETDGKPPPTNNFRRRRRNSGALLDAEYSVQQESITIDDDEVDKPTIESHFDSVHKTNVTTTVGSIYSSAREDDTDEGQSDTDGLRGILKNKPIKPKPYHLGENLESGSSLWGVRLKPVENQHTAWRHSAELESVLTGKKSTEDALEIEFKNLVKAMDQEKLNNNTNSQSHYQSSTVSSNGYSTKINLSSLPTIQQQHPVNKDSSSSTSTSSTATTTHKPTTFTSYNDSRQTSGNVLPDKDQRQKGGHKISIDLKLPHPSSMDTIMDELKSTSLIIKTMKSTSYFDDAMKHFEQESPLIRTSSLRLNNESLSKSSSTSMMLRNKSNAPVRYTSSLDGDHGILDGPDKRDDDFDFLNGFLEENRKFQMSIEQKEKENHNFSQSSSTSSVKSTQAPVAAPRLKKIMNPSQQLSQQLSQLKHLYDIANDSDENAMADEEVKSFLSKNEEEKSISELSGSWSRVRVKKIASAFQSASSSAATTTTGDGTKWAKTPLTSLYENSTSSSSAAATIKPVTIEAAPRTSLIQIGSNHEKVNNNSNIYSNVNTIQQDNSVKVNIQNFESLSPALSRSNSLRIKRDNVSNTNNIGTKDDSSTLKLSTGTRQLKAHELTYFGIKGTPITRKTSDTNITNKSQFTHLSTSSSTNILSSSNKLNISNNSNNLSDKRIGIANKVSTTSSSSTKVTINHQKPDLIMHHHQKIEKSSTPELTTSEKKSMLETLDSCIDETKNLEPIYENLYQNNKYERKLDLARDKKILDELARAADEIMNTCKEMYHADSEEKKRKSLLVTSNGTCLETIKEGTEGRQLQQQLQQQQHSCSDAEQPKVMKSKGVQVSRNFEDSLRRYHRMQQRTSSQSSIESLPRNSKISTTIPSVTTRTRRTTKSGESTASTTISSTKSSSSCRKRENGTGSDGSKRIQRVSSRERMHKSNASSSESDHPNTSTELPRRPRRTKVVKSHREEAVKDEKKSSRVTEASSSSRRSTKPEHNSTSKETKVRSSVLNKSSTSANPNTSILSTTTGGITTSSSRSKSRR</sequence>
<feature type="compositionally biased region" description="Polar residues" evidence="1">
    <location>
        <begin position="830"/>
        <end position="839"/>
    </location>
</feature>
<feature type="region of interest" description="Disordered" evidence="1">
    <location>
        <begin position="1406"/>
        <end position="1634"/>
    </location>
</feature>
<proteinExistence type="predicted"/>
<evidence type="ECO:0000313" key="2">
    <source>
        <dbReference type="EMBL" id="CAH1710399.1"/>
    </source>
</evidence>
<feature type="compositionally biased region" description="Low complexity" evidence="1">
    <location>
        <begin position="440"/>
        <end position="454"/>
    </location>
</feature>
<evidence type="ECO:0000313" key="3">
    <source>
        <dbReference type="Proteomes" id="UP001153620"/>
    </source>
</evidence>